<evidence type="ECO:0000313" key="6">
    <source>
        <dbReference type="Proteomes" id="UP001341281"/>
    </source>
</evidence>
<evidence type="ECO:0000256" key="2">
    <source>
        <dbReference type="ARBA" id="ARBA00011513"/>
    </source>
</evidence>
<dbReference type="Proteomes" id="UP001341281">
    <property type="component" value="Chromosome 04"/>
</dbReference>
<gene>
    <name evidence="5" type="ORF">U9M48_021332</name>
</gene>
<protein>
    <submittedName>
        <fullName evidence="5">Uncharacterized protein</fullName>
    </submittedName>
</protein>
<evidence type="ECO:0000256" key="4">
    <source>
        <dbReference type="SAM" id="MobiDB-lite"/>
    </source>
</evidence>
<reference evidence="5 6" key="1">
    <citation type="submission" date="2024-02" db="EMBL/GenBank/DDBJ databases">
        <title>High-quality chromosome-scale genome assembly of Pensacola bahiagrass (Paspalum notatum Flugge var. saurae).</title>
        <authorList>
            <person name="Vega J.M."/>
            <person name="Podio M."/>
            <person name="Orjuela J."/>
            <person name="Siena L.A."/>
            <person name="Pessino S.C."/>
            <person name="Combes M.C."/>
            <person name="Mariac C."/>
            <person name="Albertini E."/>
            <person name="Pupilli F."/>
            <person name="Ortiz J.P.A."/>
            <person name="Leblanc O."/>
        </authorList>
    </citation>
    <scope>NUCLEOTIDE SEQUENCE [LARGE SCALE GENOMIC DNA]</scope>
    <source>
        <strain evidence="5">R1</strain>
        <tissue evidence="5">Leaf</tissue>
    </source>
</reference>
<comment type="similarity">
    <text evidence="1">Belongs to the ABI family.</text>
</comment>
<evidence type="ECO:0000313" key="5">
    <source>
        <dbReference type="EMBL" id="WVZ72952.1"/>
    </source>
</evidence>
<comment type="subunit">
    <text evidence="2">Binds SCAR.</text>
</comment>
<feature type="region of interest" description="Disordered" evidence="4">
    <location>
        <begin position="181"/>
        <end position="295"/>
    </location>
</feature>
<dbReference type="PANTHER" id="PTHR10460">
    <property type="entry name" value="ABL INTERACTOR FAMILY MEMBER"/>
    <property type="match status" value="1"/>
</dbReference>
<dbReference type="AlphaFoldDB" id="A0AAQ3TIU2"/>
<dbReference type="InterPro" id="IPR028457">
    <property type="entry name" value="ABI"/>
</dbReference>
<name>A0AAQ3TIU2_PASNO</name>
<proteinExistence type="inferred from homology"/>
<dbReference type="EMBL" id="CP144748">
    <property type="protein sequence ID" value="WVZ72952.1"/>
    <property type="molecule type" value="Genomic_DNA"/>
</dbReference>
<accession>A0AAQ3TIU2</accession>
<keyword evidence="6" id="KW-1185">Reference proteome</keyword>
<comment type="function">
    <text evidence="3">Involved in regulation of actin and microtubule organization. Part of a WAVE complex that activates the Arp2/3 complex.</text>
</comment>
<feature type="compositionally biased region" description="Polar residues" evidence="4">
    <location>
        <begin position="181"/>
        <end position="195"/>
    </location>
</feature>
<evidence type="ECO:0000256" key="1">
    <source>
        <dbReference type="ARBA" id="ARBA00010020"/>
    </source>
</evidence>
<organism evidence="5 6">
    <name type="scientific">Paspalum notatum var. saurae</name>
    <dbReference type="NCBI Taxonomy" id="547442"/>
    <lineage>
        <taxon>Eukaryota</taxon>
        <taxon>Viridiplantae</taxon>
        <taxon>Streptophyta</taxon>
        <taxon>Embryophyta</taxon>
        <taxon>Tracheophyta</taxon>
        <taxon>Spermatophyta</taxon>
        <taxon>Magnoliopsida</taxon>
        <taxon>Liliopsida</taxon>
        <taxon>Poales</taxon>
        <taxon>Poaceae</taxon>
        <taxon>PACMAD clade</taxon>
        <taxon>Panicoideae</taxon>
        <taxon>Andropogonodae</taxon>
        <taxon>Paspaleae</taxon>
        <taxon>Paspalinae</taxon>
        <taxon>Paspalum</taxon>
    </lineage>
</organism>
<feature type="compositionally biased region" description="Basic and acidic residues" evidence="4">
    <location>
        <begin position="277"/>
        <end position="289"/>
    </location>
</feature>
<dbReference type="Gene3D" id="6.10.140.1620">
    <property type="match status" value="1"/>
</dbReference>
<sequence length="318" mass="36327">MEAAVAMSPSSVSSHHIHDAASISEEDMSLPEGLLFSDTLKDLRNLRSQLYSAAEYFEVFYRNNSHKSTVMTSLKDYTVEALVSTVDHLGFVSYKVDNLISEKADEVNETEFLVSSVEQRVRICQQTIDQEGRSQQALLIKAPKYHRHYILPGKFMLSFITNASYRSRLWMQYTSRKMHKSQSSISAPVCRQSTMRRACSPSPTPNDAYHRSRSMSPSRKARAKSPSPRIVNSNTTKETRAGSPIPNSNPLARSATVARRPPVNSKHLRQTSMQLHTDWDQHKEQEKSSSKGRGFLKSLLTRRRWRNDESLYSYLDEY</sequence>
<dbReference type="PANTHER" id="PTHR10460:SF10">
    <property type="entry name" value="PROTEIN ABIL3"/>
    <property type="match status" value="1"/>
</dbReference>
<evidence type="ECO:0000256" key="3">
    <source>
        <dbReference type="ARBA" id="ARBA00025223"/>
    </source>
</evidence>